<proteinExistence type="predicted"/>
<sequence>MQVSRPSQQLCDLETETPLPPSTLLNECQIVQLCLGITRVMSKQKVPRSVGQRIVIKFLVGENGLSFVNHHKLQQHNSPLVNVNAPVKGSTELSSSASQNISSQEAPLPLPIHTSANSLLNSTPIGTLTISILSVSSDCEEASSLTQIYPILDSSTADIDSAISDWIGHDNLKISSDVETTSLNHKDQVSLSTDETSFNIQQGGIFSHITSKASPSSDDSNRLSKSFIS</sequence>
<protein>
    <submittedName>
        <fullName evidence="1">Uncharacterized protein</fullName>
    </submittedName>
</protein>
<evidence type="ECO:0000313" key="2">
    <source>
        <dbReference type="Proteomes" id="UP000499080"/>
    </source>
</evidence>
<organism evidence="1 2">
    <name type="scientific">Araneus ventricosus</name>
    <name type="common">Orbweaver spider</name>
    <name type="synonym">Epeira ventricosa</name>
    <dbReference type="NCBI Taxonomy" id="182803"/>
    <lineage>
        <taxon>Eukaryota</taxon>
        <taxon>Metazoa</taxon>
        <taxon>Ecdysozoa</taxon>
        <taxon>Arthropoda</taxon>
        <taxon>Chelicerata</taxon>
        <taxon>Arachnida</taxon>
        <taxon>Araneae</taxon>
        <taxon>Araneomorphae</taxon>
        <taxon>Entelegynae</taxon>
        <taxon>Araneoidea</taxon>
        <taxon>Araneidae</taxon>
        <taxon>Araneus</taxon>
    </lineage>
</organism>
<dbReference type="AlphaFoldDB" id="A0A4Y2BEF6"/>
<evidence type="ECO:0000313" key="1">
    <source>
        <dbReference type="EMBL" id="GBL89686.1"/>
    </source>
</evidence>
<dbReference type="Proteomes" id="UP000499080">
    <property type="component" value="Unassembled WGS sequence"/>
</dbReference>
<gene>
    <name evidence="1" type="ORF">AVEN_104639_1</name>
</gene>
<keyword evidence="2" id="KW-1185">Reference proteome</keyword>
<comment type="caution">
    <text evidence="1">The sequence shown here is derived from an EMBL/GenBank/DDBJ whole genome shotgun (WGS) entry which is preliminary data.</text>
</comment>
<dbReference type="EMBL" id="BGPR01000066">
    <property type="protein sequence ID" value="GBL89686.1"/>
    <property type="molecule type" value="Genomic_DNA"/>
</dbReference>
<accession>A0A4Y2BEF6</accession>
<reference evidence="1 2" key="1">
    <citation type="journal article" date="2019" name="Sci. Rep.">
        <title>Orb-weaving spider Araneus ventricosus genome elucidates the spidroin gene catalogue.</title>
        <authorList>
            <person name="Kono N."/>
            <person name="Nakamura H."/>
            <person name="Ohtoshi R."/>
            <person name="Moran D.A.P."/>
            <person name="Shinohara A."/>
            <person name="Yoshida Y."/>
            <person name="Fujiwara M."/>
            <person name="Mori M."/>
            <person name="Tomita M."/>
            <person name="Arakawa K."/>
        </authorList>
    </citation>
    <scope>NUCLEOTIDE SEQUENCE [LARGE SCALE GENOMIC DNA]</scope>
</reference>
<name>A0A4Y2BEF6_ARAVE</name>